<reference evidence="3 4" key="1">
    <citation type="submission" date="2024-04" db="EMBL/GenBank/DDBJ databases">
        <authorList>
            <person name="Wu Y.S."/>
            <person name="Zhang L."/>
        </authorList>
    </citation>
    <scope>NUCLEOTIDE SEQUENCE [LARGE SCALE GENOMIC DNA]</scope>
    <source>
        <strain evidence="3 4">KG-01</strain>
    </source>
</reference>
<dbReference type="InterPro" id="IPR013766">
    <property type="entry name" value="Thioredoxin_domain"/>
</dbReference>
<feature type="chain" id="PRO_5046749029" evidence="1">
    <location>
        <begin position="25"/>
        <end position="182"/>
    </location>
</feature>
<dbReference type="InterPro" id="IPR036249">
    <property type="entry name" value="Thioredoxin-like_sf"/>
</dbReference>
<dbReference type="PANTHER" id="PTHR42852:SF16">
    <property type="entry name" value="THIOL:DISULFIDE INTERCHANGE PROTEIN TLPA"/>
    <property type="match status" value="1"/>
</dbReference>
<proteinExistence type="predicted"/>
<dbReference type="SUPFAM" id="SSF52833">
    <property type="entry name" value="Thioredoxin-like"/>
    <property type="match status" value="1"/>
</dbReference>
<comment type="caution">
    <text evidence="3">The sequence shown here is derived from an EMBL/GenBank/DDBJ whole genome shotgun (WGS) entry which is preliminary data.</text>
</comment>
<organism evidence="3 4">
    <name type="scientific">Kurthia gibsonii</name>
    <dbReference type="NCBI Taxonomy" id="33946"/>
    <lineage>
        <taxon>Bacteria</taxon>
        <taxon>Bacillati</taxon>
        <taxon>Bacillota</taxon>
        <taxon>Bacilli</taxon>
        <taxon>Bacillales</taxon>
        <taxon>Caryophanaceae</taxon>
        <taxon>Kurthia</taxon>
    </lineage>
</organism>
<evidence type="ECO:0000313" key="4">
    <source>
        <dbReference type="Proteomes" id="UP001398420"/>
    </source>
</evidence>
<dbReference type="PROSITE" id="PS51257">
    <property type="entry name" value="PROKAR_LIPOPROTEIN"/>
    <property type="match status" value="1"/>
</dbReference>
<evidence type="ECO:0000256" key="1">
    <source>
        <dbReference type="SAM" id="SignalP"/>
    </source>
</evidence>
<protein>
    <submittedName>
        <fullName evidence="3">Redoxin family protein</fullName>
    </submittedName>
</protein>
<dbReference type="Proteomes" id="UP001398420">
    <property type="component" value="Unassembled WGS sequence"/>
</dbReference>
<dbReference type="InterPro" id="IPR050553">
    <property type="entry name" value="Thioredoxin_ResA/DsbE_sf"/>
</dbReference>
<sequence>MKRIKILTLATVLMLLLVACSSGGETKTESKSNETTTTTASAGEAAPDFTLTDVNGKTHSLKDYEGKKIYVKFWASWCPICLAGLEELNTLQNTKKDFEVLTVVAPGYKNEKNTADFKKWFSGVEEAPDITVLLDEGGKIADQYGVRGYPTSAYISSDGKVVQTLPGHASNEQIIEKFKEIK</sequence>
<evidence type="ECO:0000259" key="2">
    <source>
        <dbReference type="PROSITE" id="PS51352"/>
    </source>
</evidence>
<dbReference type="Pfam" id="PF08534">
    <property type="entry name" value="Redoxin"/>
    <property type="match status" value="1"/>
</dbReference>
<evidence type="ECO:0000313" key="3">
    <source>
        <dbReference type="EMBL" id="MEL5989024.1"/>
    </source>
</evidence>
<accession>A0ABU9LNH3</accession>
<feature type="domain" description="Thioredoxin" evidence="2">
    <location>
        <begin position="40"/>
        <end position="182"/>
    </location>
</feature>
<dbReference type="PROSITE" id="PS51352">
    <property type="entry name" value="THIOREDOXIN_2"/>
    <property type="match status" value="1"/>
</dbReference>
<keyword evidence="4" id="KW-1185">Reference proteome</keyword>
<dbReference type="Gene3D" id="3.40.30.10">
    <property type="entry name" value="Glutaredoxin"/>
    <property type="match status" value="1"/>
</dbReference>
<feature type="signal peptide" evidence="1">
    <location>
        <begin position="1"/>
        <end position="24"/>
    </location>
</feature>
<dbReference type="EMBL" id="JBCEWA010000008">
    <property type="protein sequence ID" value="MEL5989024.1"/>
    <property type="molecule type" value="Genomic_DNA"/>
</dbReference>
<dbReference type="RefSeq" id="WP_068456988.1">
    <property type="nucleotide sequence ID" value="NZ_CP147847.1"/>
</dbReference>
<name>A0ABU9LNH3_9BACL</name>
<gene>
    <name evidence="3" type="ORF">AAF454_11480</name>
</gene>
<dbReference type="CDD" id="cd02966">
    <property type="entry name" value="TlpA_like_family"/>
    <property type="match status" value="1"/>
</dbReference>
<dbReference type="InterPro" id="IPR013740">
    <property type="entry name" value="Redoxin"/>
</dbReference>
<dbReference type="PANTHER" id="PTHR42852">
    <property type="entry name" value="THIOL:DISULFIDE INTERCHANGE PROTEIN DSBE"/>
    <property type="match status" value="1"/>
</dbReference>
<keyword evidence="1" id="KW-0732">Signal</keyword>